<evidence type="ECO:0000313" key="2">
    <source>
        <dbReference type="Proteomes" id="UP001159363"/>
    </source>
</evidence>
<reference evidence="1 2" key="1">
    <citation type="submission" date="2023-02" db="EMBL/GenBank/DDBJ databases">
        <title>LHISI_Scaffold_Assembly.</title>
        <authorList>
            <person name="Stuart O.P."/>
            <person name="Cleave R."/>
            <person name="Magrath M.J.L."/>
            <person name="Mikheyev A.S."/>
        </authorList>
    </citation>
    <scope>NUCLEOTIDE SEQUENCE [LARGE SCALE GENOMIC DNA]</scope>
    <source>
        <strain evidence="1">Daus_M_001</strain>
        <tissue evidence="1">Leg muscle</tissue>
    </source>
</reference>
<dbReference type="EMBL" id="JARBHB010000015">
    <property type="protein sequence ID" value="KAJ8867202.1"/>
    <property type="molecule type" value="Genomic_DNA"/>
</dbReference>
<keyword evidence="2" id="KW-1185">Reference proteome</keyword>
<proteinExistence type="predicted"/>
<evidence type="ECO:0000313" key="1">
    <source>
        <dbReference type="EMBL" id="KAJ8867202.1"/>
    </source>
</evidence>
<accession>A0ABQ9G421</accession>
<protein>
    <submittedName>
        <fullName evidence="1">Uncharacterized protein</fullName>
    </submittedName>
</protein>
<organism evidence="1 2">
    <name type="scientific">Dryococelus australis</name>
    <dbReference type="NCBI Taxonomy" id="614101"/>
    <lineage>
        <taxon>Eukaryota</taxon>
        <taxon>Metazoa</taxon>
        <taxon>Ecdysozoa</taxon>
        <taxon>Arthropoda</taxon>
        <taxon>Hexapoda</taxon>
        <taxon>Insecta</taxon>
        <taxon>Pterygota</taxon>
        <taxon>Neoptera</taxon>
        <taxon>Polyneoptera</taxon>
        <taxon>Phasmatodea</taxon>
        <taxon>Verophasmatodea</taxon>
        <taxon>Anareolatae</taxon>
        <taxon>Phasmatidae</taxon>
        <taxon>Eurycanthinae</taxon>
        <taxon>Dryococelus</taxon>
    </lineage>
</organism>
<name>A0ABQ9G421_9NEOP</name>
<dbReference type="Proteomes" id="UP001159363">
    <property type="component" value="Chromosome 14"/>
</dbReference>
<gene>
    <name evidence="1" type="ORF">PR048_030997</name>
</gene>
<sequence length="103" mass="12250">MVSRKNSIDNMDKLDEGKQRLHISILFPVKPCKKKYSELVEALQLHYAPKRSVITEWYHFYREIRTVKTHRDRFVCVLSLDTIRWKLLLDDTLTFGTTVLLAQ</sequence>
<comment type="caution">
    <text evidence="1">The sequence shown here is derived from an EMBL/GenBank/DDBJ whole genome shotgun (WGS) entry which is preliminary data.</text>
</comment>